<dbReference type="GO" id="GO:0003723">
    <property type="term" value="F:RNA binding"/>
    <property type="evidence" value="ECO:0007669"/>
    <property type="project" value="TreeGrafter"/>
</dbReference>
<feature type="domain" description="C3H1-type" evidence="7">
    <location>
        <begin position="62"/>
        <end position="89"/>
    </location>
</feature>
<protein>
    <recommendedName>
        <fullName evidence="7">C3H1-type domain-containing protein</fullName>
    </recommendedName>
</protein>
<evidence type="ECO:0000313" key="8">
    <source>
        <dbReference type="Proteomes" id="UP000887575"/>
    </source>
</evidence>
<dbReference type="Gene3D" id="3.30.1370.210">
    <property type="match status" value="2"/>
</dbReference>
<dbReference type="AlphaFoldDB" id="A0AAF3EJR9"/>
<proteinExistence type="predicted"/>
<dbReference type="PROSITE" id="PS50103">
    <property type="entry name" value="ZF_C3H1"/>
    <property type="match status" value="3"/>
</dbReference>
<accession>A0AAF3EJR9</accession>
<dbReference type="InterPro" id="IPR000571">
    <property type="entry name" value="Znf_CCCH"/>
</dbReference>
<dbReference type="SUPFAM" id="SSF90229">
    <property type="entry name" value="CCCH zinc finger"/>
    <property type="match status" value="1"/>
</dbReference>
<organism evidence="8 9">
    <name type="scientific">Mesorhabditis belari</name>
    <dbReference type="NCBI Taxonomy" id="2138241"/>
    <lineage>
        <taxon>Eukaryota</taxon>
        <taxon>Metazoa</taxon>
        <taxon>Ecdysozoa</taxon>
        <taxon>Nematoda</taxon>
        <taxon>Chromadorea</taxon>
        <taxon>Rhabditida</taxon>
        <taxon>Rhabditina</taxon>
        <taxon>Rhabditomorpha</taxon>
        <taxon>Rhabditoidea</taxon>
        <taxon>Rhabditidae</taxon>
        <taxon>Mesorhabditinae</taxon>
        <taxon>Mesorhabditis</taxon>
    </lineage>
</organism>
<reference evidence="9" key="1">
    <citation type="submission" date="2024-02" db="UniProtKB">
        <authorList>
            <consortium name="WormBaseParasite"/>
        </authorList>
    </citation>
    <scope>IDENTIFICATION</scope>
</reference>
<evidence type="ECO:0000256" key="4">
    <source>
        <dbReference type="ARBA" id="ARBA00022833"/>
    </source>
</evidence>
<dbReference type="GO" id="GO:0043484">
    <property type="term" value="P:regulation of RNA splicing"/>
    <property type="evidence" value="ECO:0007669"/>
    <property type="project" value="TreeGrafter"/>
</dbReference>
<feature type="domain" description="C3H1-type" evidence="7">
    <location>
        <begin position="97"/>
        <end position="125"/>
    </location>
</feature>
<feature type="region of interest" description="Disordered" evidence="6">
    <location>
        <begin position="119"/>
        <end position="160"/>
    </location>
</feature>
<name>A0AAF3EJR9_9BILA</name>
<feature type="domain" description="C3H1-type" evidence="7">
    <location>
        <begin position="26"/>
        <end position="54"/>
    </location>
</feature>
<evidence type="ECO:0000313" key="9">
    <source>
        <dbReference type="WBParaSite" id="MBELARI_LOCUS14273"/>
    </source>
</evidence>
<feature type="zinc finger region" description="C3H1-type" evidence="5">
    <location>
        <begin position="97"/>
        <end position="125"/>
    </location>
</feature>
<sequence length="160" mass="19053">MSSRQLPTSDQRTPGDELIEFTRPNRPKTQVCELWLRGECKNRQERCAFLHENRSIAIRPKNAKTQTCERWLKGECTRQQSCWFLHEIRTRPTSSSSLKTETCQKWMKGKCAYKDGECSYRHDSRKEEGREEEKKPKKTGDKSYKNRRRDERDSYEIASE</sequence>
<evidence type="ECO:0000256" key="6">
    <source>
        <dbReference type="SAM" id="MobiDB-lite"/>
    </source>
</evidence>
<keyword evidence="4 5" id="KW-0862">Zinc</keyword>
<dbReference type="GO" id="GO:0008270">
    <property type="term" value="F:zinc ion binding"/>
    <property type="evidence" value="ECO:0007669"/>
    <property type="project" value="UniProtKB-KW"/>
</dbReference>
<evidence type="ECO:0000256" key="1">
    <source>
        <dbReference type="ARBA" id="ARBA00022723"/>
    </source>
</evidence>
<keyword evidence="8" id="KW-1185">Reference proteome</keyword>
<dbReference type="InterPro" id="IPR036855">
    <property type="entry name" value="Znf_CCCH_sf"/>
</dbReference>
<keyword evidence="1 5" id="KW-0479">Metal-binding</keyword>
<dbReference type="PANTHER" id="PTHR12675">
    <property type="entry name" value="MUSCLEBLIND-LIKE PROTEIN"/>
    <property type="match status" value="1"/>
</dbReference>
<dbReference type="Proteomes" id="UP000887575">
    <property type="component" value="Unassembled WGS sequence"/>
</dbReference>
<keyword evidence="3 5" id="KW-0863">Zinc-finger</keyword>
<dbReference type="PANTHER" id="PTHR12675:SF12">
    <property type="entry name" value="PROTEIN MUSCLEBLIND"/>
    <property type="match status" value="1"/>
</dbReference>
<dbReference type="WBParaSite" id="MBELARI_LOCUS14273">
    <property type="protein sequence ID" value="MBELARI_LOCUS14273"/>
    <property type="gene ID" value="MBELARI_LOCUS14273"/>
</dbReference>
<evidence type="ECO:0000259" key="7">
    <source>
        <dbReference type="PROSITE" id="PS50103"/>
    </source>
</evidence>
<feature type="zinc finger region" description="C3H1-type" evidence="5">
    <location>
        <begin position="62"/>
        <end position="89"/>
    </location>
</feature>
<dbReference type="SMART" id="SM00356">
    <property type="entry name" value="ZnF_C3H1"/>
    <property type="match status" value="3"/>
</dbReference>
<evidence type="ECO:0000256" key="3">
    <source>
        <dbReference type="ARBA" id="ARBA00022771"/>
    </source>
</evidence>
<keyword evidence="2" id="KW-0677">Repeat</keyword>
<evidence type="ECO:0000256" key="5">
    <source>
        <dbReference type="PROSITE-ProRule" id="PRU00723"/>
    </source>
</evidence>
<feature type="zinc finger region" description="C3H1-type" evidence="5">
    <location>
        <begin position="26"/>
        <end position="54"/>
    </location>
</feature>
<evidence type="ECO:0000256" key="2">
    <source>
        <dbReference type="ARBA" id="ARBA00022737"/>
    </source>
</evidence>